<organism evidence="1 2">
    <name type="scientific">Methylomonas fluvii</name>
    <dbReference type="NCBI Taxonomy" id="1854564"/>
    <lineage>
        <taxon>Bacteria</taxon>
        <taxon>Pseudomonadati</taxon>
        <taxon>Pseudomonadota</taxon>
        <taxon>Gammaproteobacteria</taxon>
        <taxon>Methylococcales</taxon>
        <taxon>Methylococcaceae</taxon>
        <taxon>Methylomonas</taxon>
    </lineage>
</organism>
<dbReference type="InterPro" id="IPR039498">
    <property type="entry name" value="NTP_transf_5"/>
</dbReference>
<evidence type="ECO:0000313" key="1">
    <source>
        <dbReference type="EMBL" id="MBD9362436.1"/>
    </source>
</evidence>
<name>A0ABR9DHT5_9GAMM</name>
<proteinExistence type="predicted"/>
<sequence length="430" mass="49008">MAQRRRHFYAMNKLKNQLSSPNHIREIILNILHLSPLSLYPTLMLRMQGDDWEWFARIAGTHRLGPILYDSILRKNLVENTPPGILTVLQKAARKHTVRNLAIGQELLAVTRLLTDAGIPSLALKGAFLANFTYQALGLRPMRDLDLLIPKTHVVKAFELLIKNGYQPCYEGLPEAYLDGNKIHLPPLARANGIPVELHHRLTFPSPGGFTDDYESNLWRRSISKRLANTNIEFPCAEDMLLHLCYHATAGHQFSIGPLALLDLALLAQHHPLDWKEILNRASSGWRRYLIAPLYLAKLHLGADVPDWVIDELDVARDKTQWLASAEYLLFSELEDHMLLNAGVQQILCSKNPLERIAAFGKIVFPTRATIATHFAVRPDSALAFLYYLQHWRRLLKKKLPSLLSKLVKRPRDIEKLASHKQTFSRWLGS</sequence>
<dbReference type="EMBL" id="JACXST010000003">
    <property type="protein sequence ID" value="MBD9362436.1"/>
    <property type="molecule type" value="Genomic_DNA"/>
</dbReference>
<protein>
    <submittedName>
        <fullName evidence="1">Nucleotidyltransferase family protein</fullName>
    </submittedName>
</protein>
<reference evidence="1 2" key="1">
    <citation type="submission" date="2020-09" db="EMBL/GenBank/DDBJ databases">
        <title>Methylomonas albis sp. nov. and Methylomonas fluvii sp. nov.: Two cold-adapted methanotrophs from the River Elbe and an amended description of Methylovulum psychrotolerans strain Eb1.</title>
        <authorList>
            <person name="Bussmann I.K."/>
            <person name="Klings K.-W."/>
            <person name="Warnstedt J."/>
            <person name="Hoppert M."/>
            <person name="Saborowski A."/>
            <person name="Horn F."/>
            <person name="Liebner S."/>
        </authorList>
    </citation>
    <scope>NUCLEOTIDE SEQUENCE [LARGE SCALE GENOMIC DNA]</scope>
    <source>
        <strain evidence="1 2">EbB</strain>
    </source>
</reference>
<comment type="caution">
    <text evidence="1">The sequence shown here is derived from an EMBL/GenBank/DDBJ whole genome shotgun (WGS) entry which is preliminary data.</text>
</comment>
<gene>
    <name evidence="1" type="ORF">EBB_18360</name>
</gene>
<dbReference type="Pfam" id="PF14907">
    <property type="entry name" value="NTP_transf_5"/>
    <property type="match status" value="1"/>
</dbReference>
<evidence type="ECO:0000313" key="2">
    <source>
        <dbReference type="Proteomes" id="UP000641152"/>
    </source>
</evidence>
<keyword evidence="2" id="KW-1185">Reference proteome</keyword>
<dbReference type="Proteomes" id="UP000641152">
    <property type="component" value="Unassembled WGS sequence"/>
</dbReference>
<accession>A0ABR9DHT5</accession>